<comment type="caution">
    <text evidence="2">The sequence shown here is derived from an EMBL/GenBank/DDBJ whole genome shotgun (WGS) entry which is preliminary data.</text>
</comment>
<dbReference type="Proteomes" id="UP000483802">
    <property type="component" value="Unassembled WGS sequence"/>
</dbReference>
<dbReference type="EMBL" id="WPNZ01000001">
    <property type="protein sequence ID" value="MVO83847.1"/>
    <property type="molecule type" value="Genomic_DNA"/>
</dbReference>
<evidence type="ECO:0000313" key="2">
    <source>
        <dbReference type="EMBL" id="MVO83847.1"/>
    </source>
</evidence>
<proteinExistence type="predicted"/>
<sequence length="194" mass="21296">MTDYQFELRPYFQKKIRGRKGFVGAFEEVTVEAERRKGFARTTGVHMDVRVYGEKMPDLLYQTVGPGEPTLKNARLTLAGQPVRLHFDDKAYRTTARALHLDYQDRSYEYVVTRARKSASLSRPGVTVSLTRGPSPAKKGMSSFGSVTGEADAVDLALAVAFEEIDTGELTAGGAISSTVNRLLFPGRNEGGAE</sequence>
<gene>
    <name evidence="2" type="ORF">GPA10_03470</name>
</gene>
<feature type="region of interest" description="Disordered" evidence="1">
    <location>
        <begin position="125"/>
        <end position="144"/>
    </location>
</feature>
<reference evidence="2 3" key="1">
    <citation type="submission" date="2019-11" db="EMBL/GenBank/DDBJ databases">
        <title>Streptomyces typhae sp. nov., a novel endophytic actinomycete isolated from the root of cattail pollen (Typha angustifolia L.).</title>
        <authorList>
            <person name="Peng C."/>
        </authorList>
    </citation>
    <scope>NUCLEOTIDE SEQUENCE [LARGE SCALE GENOMIC DNA]</scope>
    <source>
        <strain evidence="3">p1417</strain>
    </source>
</reference>
<dbReference type="RefSeq" id="WP_157164057.1">
    <property type="nucleotide sequence ID" value="NZ_WPNZ01000001.1"/>
</dbReference>
<evidence type="ECO:0000256" key="1">
    <source>
        <dbReference type="SAM" id="MobiDB-lite"/>
    </source>
</evidence>
<name>A0A6L6WQ82_9ACTN</name>
<protein>
    <submittedName>
        <fullName evidence="2">Uncharacterized protein</fullName>
    </submittedName>
</protein>
<dbReference type="AlphaFoldDB" id="A0A6L6WQ82"/>
<accession>A0A6L6WQ82</accession>
<organism evidence="2 3">
    <name type="scientific">Streptomyces typhae</name>
    <dbReference type="NCBI Taxonomy" id="2681492"/>
    <lineage>
        <taxon>Bacteria</taxon>
        <taxon>Bacillati</taxon>
        <taxon>Actinomycetota</taxon>
        <taxon>Actinomycetes</taxon>
        <taxon>Kitasatosporales</taxon>
        <taxon>Streptomycetaceae</taxon>
        <taxon>Streptomyces</taxon>
    </lineage>
</organism>
<keyword evidence="3" id="KW-1185">Reference proteome</keyword>
<evidence type="ECO:0000313" key="3">
    <source>
        <dbReference type="Proteomes" id="UP000483802"/>
    </source>
</evidence>